<keyword evidence="3" id="KW-1185">Reference proteome</keyword>
<dbReference type="EMBL" id="JRAA01000001">
    <property type="protein sequence ID" value="KHF25613.1"/>
    <property type="molecule type" value="Genomic_DNA"/>
</dbReference>
<reference evidence="2 4" key="2">
    <citation type="submission" date="2016-11" db="EMBL/GenBank/DDBJ databases">
        <title>Mixed transmission modes and dynamic genome evolution in an obligate animal-bacterial symbiosis.</title>
        <authorList>
            <person name="Russell S.L."/>
            <person name="Corbett-Detig R.B."/>
            <person name="Cavanaugh C.M."/>
        </authorList>
    </citation>
    <scope>NUCLEOTIDE SEQUENCE [LARGE SCALE GENOMIC DNA]</scope>
    <source>
        <strain evidence="2">MA-KB16</strain>
    </source>
</reference>
<protein>
    <submittedName>
        <fullName evidence="1">Uncharacterized protein</fullName>
    </submittedName>
</protein>
<evidence type="ECO:0000313" key="3">
    <source>
        <dbReference type="Proteomes" id="UP000030856"/>
    </source>
</evidence>
<dbReference type="STRING" id="2340.JV46_12460"/>
<sequence length="135" mass="15327">MGLLVFGREKNCRRLETGLIYPVLYQRVWMSTADRKRSLNTLLTAQFQIGHVYRCDNMKNNTTTDKEDNTGHETGDHRRVDFSVKIERGYAADNSSQITDHSYNHADFLRGAALIQNWTWFDAAPVQSGGSNVSG</sequence>
<dbReference type="AlphaFoldDB" id="A0A0B0H5X9"/>
<proteinExistence type="predicted"/>
<organism evidence="1 3">
    <name type="scientific">Solemya velum gill symbiont</name>
    <dbReference type="NCBI Taxonomy" id="2340"/>
    <lineage>
        <taxon>Bacteria</taxon>
        <taxon>Pseudomonadati</taxon>
        <taxon>Pseudomonadota</taxon>
        <taxon>Gammaproteobacteria</taxon>
        <taxon>sulfur-oxidizing symbionts</taxon>
    </lineage>
</organism>
<dbReference type="RefSeq" id="WP_043115281.1">
    <property type="nucleotide sequence ID" value="NZ_MPNY01000003.1"/>
</dbReference>
<dbReference type="EMBL" id="MPNX01000003">
    <property type="protein sequence ID" value="OOY35772.1"/>
    <property type="molecule type" value="Genomic_DNA"/>
</dbReference>
<accession>A0A0B0H5X9</accession>
<evidence type="ECO:0000313" key="2">
    <source>
        <dbReference type="EMBL" id="OOY35772.1"/>
    </source>
</evidence>
<dbReference type="Proteomes" id="UP000190962">
    <property type="component" value="Unassembled WGS sequence"/>
</dbReference>
<gene>
    <name evidence="2" type="ORF">BOV88_03810</name>
    <name evidence="1" type="ORF">JV46_12460</name>
</gene>
<dbReference type="Proteomes" id="UP000030856">
    <property type="component" value="Unassembled WGS sequence"/>
</dbReference>
<name>A0A0B0H5X9_SOVGS</name>
<comment type="caution">
    <text evidence="1">The sequence shown here is derived from an EMBL/GenBank/DDBJ whole genome shotgun (WGS) entry which is preliminary data.</text>
</comment>
<reference evidence="1 3" key="1">
    <citation type="journal article" date="2014" name="BMC Genomics">
        <title>The genome of the intracellular bacterium of the coastal bivalve, Solemya velum: a blueprint for thriving in and out of symbiosis.</title>
        <authorList>
            <person name="Dmytrenko O."/>
            <person name="Russell S.L."/>
            <person name="Loo W.T."/>
            <person name="Fontanez K.M."/>
            <person name="Liao L."/>
            <person name="Roeselers G."/>
            <person name="Sharma R."/>
            <person name="Stewart F.J."/>
            <person name="Newton I.L."/>
            <person name="Woyke T."/>
            <person name="Wu D."/>
            <person name="Lang J.M."/>
            <person name="Eisen J.A."/>
            <person name="Cavanaugh C.M."/>
        </authorList>
    </citation>
    <scope>NUCLEOTIDE SEQUENCE [LARGE SCALE GENOMIC DNA]</scope>
    <source>
        <strain evidence="1 3">WH</strain>
    </source>
</reference>
<evidence type="ECO:0000313" key="1">
    <source>
        <dbReference type="EMBL" id="KHF25613.1"/>
    </source>
</evidence>
<evidence type="ECO:0000313" key="4">
    <source>
        <dbReference type="Proteomes" id="UP000190962"/>
    </source>
</evidence>